<reference evidence="1 2" key="1">
    <citation type="journal article" date="2014" name="Appl. Environ. Microbiol.">
        <title>Insights into the Microbial Degradation of Rubber and Gutta-Percha by Analysis of the Complete Genome of Nocardia nova SH22a.</title>
        <authorList>
            <person name="Luo Q."/>
            <person name="Hiessl S."/>
            <person name="Poehlein A."/>
            <person name="Daniel R."/>
            <person name="Steinbuchel A."/>
        </authorList>
    </citation>
    <scope>NUCLEOTIDE SEQUENCE [LARGE SCALE GENOMIC DNA]</scope>
    <source>
        <strain evidence="1">SH22a</strain>
    </source>
</reference>
<name>W5TS46_9NOCA</name>
<dbReference type="STRING" id="1415166.NONO_c73510"/>
<organism evidence="1 2">
    <name type="scientific">Nocardia nova SH22a</name>
    <dbReference type="NCBI Taxonomy" id="1415166"/>
    <lineage>
        <taxon>Bacteria</taxon>
        <taxon>Bacillati</taxon>
        <taxon>Actinomycetota</taxon>
        <taxon>Actinomycetes</taxon>
        <taxon>Mycobacteriales</taxon>
        <taxon>Nocardiaceae</taxon>
        <taxon>Nocardia</taxon>
    </lineage>
</organism>
<sequence>MAFRIPEPKGHLKKNRFEFELGGEVLSLPKMEYIPASGDEFLTSVAGQSLPFVGYLLGFIDAIDAETGAKVRAAHLDRDQLDALHTAWKGSSKVDEGESSGSSK</sequence>
<evidence type="ECO:0000313" key="1">
    <source>
        <dbReference type="EMBL" id="AHH22107.1"/>
    </source>
</evidence>
<dbReference type="EMBL" id="CP006850">
    <property type="protein sequence ID" value="AHH22107.1"/>
    <property type="molecule type" value="Genomic_DNA"/>
</dbReference>
<dbReference type="eggNOG" id="ENOG5032G5Z">
    <property type="taxonomic scope" value="Bacteria"/>
</dbReference>
<evidence type="ECO:0008006" key="3">
    <source>
        <dbReference type="Google" id="ProtNLM"/>
    </source>
</evidence>
<protein>
    <recommendedName>
        <fullName evidence="3">Tail assembly chaperone</fullName>
    </recommendedName>
</protein>
<dbReference type="HOGENOM" id="CLU_2247219_0_0_11"/>
<evidence type="ECO:0000313" key="2">
    <source>
        <dbReference type="Proteomes" id="UP000019150"/>
    </source>
</evidence>
<dbReference type="RefSeq" id="WP_025353381.1">
    <property type="nucleotide sequence ID" value="NZ_CP006850.1"/>
</dbReference>
<dbReference type="OrthoDB" id="4559439at2"/>
<dbReference type="Proteomes" id="UP000019150">
    <property type="component" value="Chromosome"/>
</dbReference>
<keyword evidence="2" id="KW-1185">Reference proteome</keyword>
<dbReference type="AlphaFoldDB" id="W5TS46"/>
<dbReference type="KEGG" id="nno:NONO_c73510"/>
<dbReference type="PATRIC" id="fig|1415166.3.peg.7542"/>
<accession>W5TS46</accession>
<proteinExistence type="predicted"/>
<gene>
    <name evidence="1" type="ORF">NONO_c73510</name>
</gene>